<comment type="subcellular location">
    <subcellularLocation>
        <location evidence="1">Membrane</location>
        <topology evidence="1">Multi-pass membrane protein</topology>
    </subcellularLocation>
</comment>
<dbReference type="AlphaFoldDB" id="A0A0F2LPY6"/>
<feature type="transmembrane region" description="Helical" evidence="5">
    <location>
        <begin position="338"/>
        <end position="356"/>
    </location>
</feature>
<evidence type="ECO:0000259" key="6">
    <source>
        <dbReference type="Pfam" id="PF12698"/>
    </source>
</evidence>
<keyword evidence="3 5" id="KW-1133">Transmembrane helix</keyword>
<feature type="transmembrane region" description="Helical" evidence="5">
    <location>
        <begin position="277"/>
        <end position="301"/>
    </location>
</feature>
<feature type="transmembrane region" description="Helical" evidence="5">
    <location>
        <begin position="248"/>
        <end position="270"/>
    </location>
</feature>
<feature type="domain" description="ABC-2 type transporter transmembrane" evidence="6">
    <location>
        <begin position="18"/>
        <end position="377"/>
    </location>
</feature>
<organism evidence="7">
    <name type="scientific">Candidatus Aramenus sulfurataquae</name>
    <dbReference type="NCBI Taxonomy" id="1326980"/>
    <lineage>
        <taxon>Archaea</taxon>
        <taxon>Thermoproteota</taxon>
        <taxon>Thermoprotei</taxon>
        <taxon>Sulfolobales</taxon>
        <taxon>Sulfolobaceae</taxon>
        <taxon>Candidatus Aramenus</taxon>
    </lineage>
</organism>
<reference evidence="7" key="1">
    <citation type="submission" date="2015-03" db="EMBL/GenBank/DDBJ databases">
        <title>Metagenome Sequencing of an Archaeal-Dominated Microbial Community from a Hot Spring at the Los Azufres Geothermal Field, Mexico.</title>
        <authorList>
            <person name="Servin-Garciduenas L.E."/>
            <person name="Martinez-Romero E."/>
        </authorList>
    </citation>
    <scope>NUCLEOTIDE SEQUENCE [LARGE SCALE GENOMIC DNA]</scope>
    <source>
        <strain evidence="7">AZ1-454</strain>
    </source>
</reference>
<evidence type="ECO:0000313" key="7">
    <source>
        <dbReference type="EMBL" id="KJR79567.1"/>
    </source>
</evidence>
<evidence type="ECO:0000256" key="4">
    <source>
        <dbReference type="ARBA" id="ARBA00023136"/>
    </source>
</evidence>
<gene>
    <name evidence="7" type="ORF">TQ35_01355</name>
</gene>
<name>A0A0F2LPY6_9CREN</name>
<feature type="transmembrane region" description="Helical" evidence="5">
    <location>
        <begin position="223"/>
        <end position="242"/>
    </location>
</feature>
<feature type="transmembrane region" description="Helical" evidence="5">
    <location>
        <begin position="362"/>
        <end position="383"/>
    </location>
</feature>
<dbReference type="EMBL" id="JZWS01000004">
    <property type="protein sequence ID" value="KJR79567.1"/>
    <property type="molecule type" value="Genomic_DNA"/>
</dbReference>
<protein>
    <submittedName>
        <fullName evidence="7">Sodium ABC transporter permease</fullName>
    </submittedName>
</protein>
<dbReference type="GO" id="GO:0016020">
    <property type="term" value="C:membrane"/>
    <property type="evidence" value="ECO:0007669"/>
    <property type="project" value="UniProtKB-SubCell"/>
</dbReference>
<proteinExistence type="predicted"/>
<dbReference type="InterPro" id="IPR013525">
    <property type="entry name" value="ABC2_TM"/>
</dbReference>
<evidence type="ECO:0000256" key="1">
    <source>
        <dbReference type="ARBA" id="ARBA00004141"/>
    </source>
</evidence>
<evidence type="ECO:0000256" key="5">
    <source>
        <dbReference type="SAM" id="Phobius"/>
    </source>
</evidence>
<sequence>MRDLLLKEWTDVKRDRKLLLGSVLLPLVLLPLIGGILFAAAVTQPPVVEIINENVSNLKYVNYLVDYITSHGGLVYVNSSPVLPDVKVVFPSQFYYNITNINRTASVEITYLISANSQAFDLVENGLYNILYNSSLNRIEQIEKISNVSVPPQKIRDPLVVYIAYVQPTGKAASSSENNLAQLARIVAVILFPASTPVIFFVTDGILGEKERKTLESLLASPISAKSFIASKVAISMLLGIISSIGDVAGLVVFSLFAPFIVGASVSFSLSFVALTVVLYLLMVFLTASISVLILVLIGGSSKNVQIVNFLITSFGLVASFSSLLVNFGNLSFPLSTILLIPYVQIVASLLLYVFGLVQESIFYISGTIIACILLILISSRFLDSERLLLK</sequence>
<evidence type="ECO:0000256" key="3">
    <source>
        <dbReference type="ARBA" id="ARBA00022989"/>
    </source>
</evidence>
<keyword evidence="4 5" id="KW-0472">Membrane</keyword>
<feature type="transmembrane region" description="Helical" evidence="5">
    <location>
        <begin position="20"/>
        <end position="42"/>
    </location>
</feature>
<comment type="caution">
    <text evidence="7">The sequence shown here is derived from an EMBL/GenBank/DDBJ whole genome shotgun (WGS) entry which is preliminary data.</text>
</comment>
<keyword evidence="2 5" id="KW-0812">Transmembrane</keyword>
<dbReference type="PANTHER" id="PTHR43471:SF3">
    <property type="entry name" value="ABC TRANSPORTER PERMEASE PROTEIN NATB"/>
    <property type="match status" value="1"/>
</dbReference>
<dbReference type="PANTHER" id="PTHR43471">
    <property type="entry name" value="ABC TRANSPORTER PERMEASE"/>
    <property type="match status" value="1"/>
</dbReference>
<dbReference type="Pfam" id="PF12698">
    <property type="entry name" value="ABC2_membrane_3"/>
    <property type="match status" value="1"/>
</dbReference>
<accession>A0A0F2LPY6</accession>
<feature type="transmembrane region" description="Helical" evidence="5">
    <location>
        <begin position="183"/>
        <end position="202"/>
    </location>
</feature>
<evidence type="ECO:0000256" key="2">
    <source>
        <dbReference type="ARBA" id="ARBA00022692"/>
    </source>
</evidence>
<dbReference type="GO" id="GO:0140359">
    <property type="term" value="F:ABC-type transporter activity"/>
    <property type="evidence" value="ECO:0007669"/>
    <property type="project" value="InterPro"/>
</dbReference>
<feature type="transmembrane region" description="Helical" evidence="5">
    <location>
        <begin position="307"/>
        <end position="326"/>
    </location>
</feature>